<feature type="transmembrane region" description="Helical" evidence="1">
    <location>
        <begin position="151"/>
        <end position="176"/>
    </location>
</feature>
<evidence type="ECO:0000313" key="3">
    <source>
        <dbReference type="Proteomes" id="UP001197093"/>
    </source>
</evidence>
<gene>
    <name evidence="2" type="ORF">NEMBOFW57_003813</name>
</gene>
<feature type="transmembrane region" description="Helical" evidence="1">
    <location>
        <begin position="93"/>
        <end position="116"/>
    </location>
</feature>
<protein>
    <submittedName>
        <fullName evidence="2">Uncharacterized protein</fullName>
    </submittedName>
</protein>
<feature type="transmembrane region" description="Helical" evidence="1">
    <location>
        <begin position="39"/>
        <end position="58"/>
    </location>
</feature>
<keyword evidence="1" id="KW-0472">Membrane</keyword>
<evidence type="ECO:0000256" key="1">
    <source>
        <dbReference type="SAM" id="Phobius"/>
    </source>
</evidence>
<keyword evidence="1" id="KW-0812">Transmembrane</keyword>
<evidence type="ECO:0000313" key="2">
    <source>
        <dbReference type="EMBL" id="KAG7293756.1"/>
    </source>
</evidence>
<dbReference type="Proteomes" id="UP001197093">
    <property type="component" value="Unassembled WGS sequence"/>
</dbReference>
<keyword evidence="3" id="KW-1185">Reference proteome</keyword>
<keyword evidence="1" id="KW-1133">Transmembrane helix</keyword>
<proteinExistence type="predicted"/>
<name>A0AAD4F5M9_9PEZI</name>
<sequence length="581" mass="63148">MGYVQDASMRPVLAPDAGSQTHPGFSGKLSRLMIRVERVGTLSVLSLALGGVSLILFARNVGSSDASNIFNKGTKDSGQGVFRYGSQLSVQTWLAILGATFGLLSYGLAGTSTHLFDLWSSWRTTRCDEDPGLDYASYLNTQPRAPVTLGFLHGFFIFVFLRYVVVALGIAASIGYKFAVVEVTYKGIEAIPVGHVRLRLPPPRAIESGTTSPWVSDGPTLYQNRAFSHSVHWNKTESALCAPLAIAMVGWANCSGVFHALDSGTLVTREVVMLATREELSTGPVVTTEQSGWNRAESSTAGWFRGSAEPAVIHYRVVDSNSTVQIRWAKRSLWANDSFESGAQQERIQWHSTYKMRYAVAEVVRSVKNSSCSEVIDGWETLLAESKVPIEIQSANASVPSNDKFLAAMLYIEGTGPRDGISAILRSTMATWGAQIAGIDKHTPRLGHAPSNNEPFGKESTHKTQRVGSAHSKVEYPFYDGERAGKQTGSYYAAAEAFMGLGITAIVIAVARVAIGPPMLTSWMGQHVSLAMAMASTTPDQKQTLEEMASGYCPAEQKLGDLRLVTKGGEIRFQFEKLRRR</sequence>
<organism evidence="2 3">
    <name type="scientific">Staphylotrichum longicolle</name>
    <dbReference type="NCBI Taxonomy" id="669026"/>
    <lineage>
        <taxon>Eukaryota</taxon>
        <taxon>Fungi</taxon>
        <taxon>Dikarya</taxon>
        <taxon>Ascomycota</taxon>
        <taxon>Pezizomycotina</taxon>
        <taxon>Sordariomycetes</taxon>
        <taxon>Sordariomycetidae</taxon>
        <taxon>Sordariales</taxon>
        <taxon>Chaetomiaceae</taxon>
        <taxon>Staphylotrichum</taxon>
    </lineage>
</organism>
<comment type="caution">
    <text evidence="2">The sequence shown here is derived from an EMBL/GenBank/DDBJ whole genome shotgun (WGS) entry which is preliminary data.</text>
</comment>
<reference evidence="2" key="1">
    <citation type="submission" date="2023-02" db="EMBL/GenBank/DDBJ databases">
        <authorList>
            <person name="Palmer J.M."/>
        </authorList>
    </citation>
    <scope>NUCLEOTIDE SEQUENCE</scope>
    <source>
        <strain evidence="2">FW57</strain>
    </source>
</reference>
<accession>A0AAD4F5M9</accession>
<feature type="transmembrane region" description="Helical" evidence="1">
    <location>
        <begin position="491"/>
        <end position="515"/>
    </location>
</feature>
<dbReference type="EMBL" id="JAHCVI010000001">
    <property type="protein sequence ID" value="KAG7293756.1"/>
    <property type="molecule type" value="Genomic_DNA"/>
</dbReference>
<dbReference type="AlphaFoldDB" id="A0AAD4F5M9"/>